<dbReference type="SUPFAM" id="SSF82199">
    <property type="entry name" value="SET domain"/>
    <property type="match status" value="1"/>
</dbReference>
<dbReference type="PROSITE" id="PS50280">
    <property type="entry name" value="SET"/>
    <property type="match status" value="1"/>
</dbReference>
<dbReference type="PANTHER" id="PTHR46462:SF3">
    <property type="entry name" value="UPSET, ISOFORM A"/>
    <property type="match status" value="1"/>
</dbReference>
<keyword evidence="2" id="KW-0863">Zinc-finger</keyword>
<feature type="compositionally biased region" description="Polar residues" evidence="5">
    <location>
        <begin position="257"/>
        <end position="276"/>
    </location>
</feature>
<gene>
    <name evidence="7" type="ORF">LADA_0C10110G</name>
</gene>
<dbReference type="PANTHER" id="PTHR46462">
    <property type="entry name" value="UPSET, ISOFORM A"/>
    <property type="match status" value="1"/>
</dbReference>
<reference evidence="8" key="1">
    <citation type="submission" date="2016-03" db="EMBL/GenBank/DDBJ databases">
        <authorList>
            <person name="Devillers H."/>
        </authorList>
    </citation>
    <scope>NUCLEOTIDE SEQUENCE [LARGE SCALE GENOMIC DNA]</scope>
</reference>
<dbReference type="InterPro" id="IPR046341">
    <property type="entry name" value="SET_dom_sf"/>
</dbReference>
<evidence type="ECO:0000256" key="1">
    <source>
        <dbReference type="ARBA" id="ARBA00022723"/>
    </source>
</evidence>
<organism evidence="7 8">
    <name type="scientific">Lachancea dasiensis</name>
    <dbReference type="NCBI Taxonomy" id="1072105"/>
    <lineage>
        <taxon>Eukaryota</taxon>
        <taxon>Fungi</taxon>
        <taxon>Dikarya</taxon>
        <taxon>Ascomycota</taxon>
        <taxon>Saccharomycotina</taxon>
        <taxon>Saccharomycetes</taxon>
        <taxon>Saccharomycetales</taxon>
        <taxon>Saccharomycetaceae</taxon>
        <taxon>Lachancea</taxon>
    </lineage>
</organism>
<dbReference type="OrthoDB" id="20872at2759"/>
<accession>A0A1G4J160</accession>
<evidence type="ECO:0000256" key="3">
    <source>
        <dbReference type="ARBA" id="ARBA00022833"/>
    </source>
</evidence>
<evidence type="ECO:0000256" key="5">
    <source>
        <dbReference type="SAM" id="MobiDB-lite"/>
    </source>
</evidence>
<dbReference type="GO" id="GO:0070210">
    <property type="term" value="C:Rpd3L-Expanded complex"/>
    <property type="evidence" value="ECO:0007669"/>
    <property type="project" value="TreeGrafter"/>
</dbReference>
<feature type="region of interest" description="Disordered" evidence="5">
    <location>
        <begin position="225"/>
        <end position="276"/>
    </location>
</feature>
<keyword evidence="1" id="KW-0479">Metal-binding</keyword>
<dbReference type="InterPro" id="IPR001965">
    <property type="entry name" value="Znf_PHD"/>
</dbReference>
<feature type="compositionally biased region" description="Basic and acidic residues" evidence="5">
    <location>
        <begin position="225"/>
        <end position="236"/>
    </location>
</feature>
<evidence type="ECO:0000259" key="6">
    <source>
        <dbReference type="PROSITE" id="PS50280"/>
    </source>
</evidence>
<dbReference type="SMART" id="SM00317">
    <property type="entry name" value="SET"/>
    <property type="match status" value="1"/>
</dbReference>
<keyword evidence="4" id="KW-0156">Chromatin regulator</keyword>
<dbReference type="GO" id="GO:0006325">
    <property type="term" value="P:chromatin organization"/>
    <property type="evidence" value="ECO:0007669"/>
    <property type="project" value="UniProtKB-KW"/>
</dbReference>
<dbReference type="InterPro" id="IPR013083">
    <property type="entry name" value="Znf_RING/FYVE/PHD"/>
</dbReference>
<dbReference type="CDD" id="cd15550">
    <property type="entry name" value="PHD_MLL5"/>
    <property type="match status" value="1"/>
</dbReference>
<evidence type="ECO:0000313" key="7">
    <source>
        <dbReference type="EMBL" id="SCU83196.1"/>
    </source>
</evidence>
<feature type="compositionally biased region" description="Low complexity" evidence="5">
    <location>
        <begin position="114"/>
        <end position="128"/>
    </location>
</feature>
<feature type="compositionally biased region" description="Low complexity" evidence="5">
    <location>
        <begin position="55"/>
        <end position="74"/>
    </location>
</feature>
<dbReference type="Pfam" id="PF20826">
    <property type="entry name" value="PHD_5"/>
    <property type="match status" value="1"/>
</dbReference>
<dbReference type="InterPro" id="IPR001214">
    <property type="entry name" value="SET_dom"/>
</dbReference>
<feature type="compositionally biased region" description="Polar residues" evidence="5">
    <location>
        <begin position="84"/>
        <end position="93"/>
    </location>
</feature>
<dbReference type="SUPFAM" id="SSF57903">
    <property type="entry name" value="FYVE/PHD zinc finger"/>
    <property type="match status" value="1"/>
</dbReference>
<evidence type="ECO:0000313" key="8">
    <source>
        <dbReference type="Proteomes" id="UP000190274"/>
    </source>
</evidence>
<keyword evidence="3" id="KW-0862">Zinc</keyword>
<dbReference type="GO" id="GO:0006355">
    <property type="term" value="P:regulation of DNA-templated transcription"/>
    <property type="evidence" value="ECO:0007669"/>
    <property type="project" value="TreeGrafter"/>
</dbReference>
<dbReference type="STRING" id="1266660.A0A1G4J160"/>
<dbReference type="Pfam" id="PF00856">
    <property type="entry name" value="SET"/>
    <property type="match status" value="1"/>
</dbReference>
<feature type="region of interest" description="Disordered" evidence="5">
    <location>
        <begin position="1"/>
        <end position="161"/>
    </location>
</feature>
<sequence>MAENKANENSAAGEHPSVYDDASALMMLSRGANHSSNNSSAPGSQARRASNLVASPHSGSEPHSSSVNDSRSLSVPADGLGTMLPSSAESSSLGHEKRNSFSSSSRRSSSKGMVAAAALATAATVPLPLKKQDQERRNSKHQNADNDLDEQKQPKVPPVPSSYIVDPDAGVITCICGFDDDDGFTIQCDHCNRWQHAVCYGIRDIDSAPDDHLCITCNPRKVDVKRAKKRQQDRLNPKNKRRRKNSQDDETIGKSATAGSVDSTNDTGSSLLNTGTSNVPETKALDKLLTAAEHYAVVYVPLSSNDYKDKYVEMFLDKHSDDDWVIPYNKSTFTPVPLEVKSYAENARSFSGMPKLGLFTRQLCPTGSFLEEVLGEIEFSNKYYGDCRNNYRIFGTTKAKVLIHPHWPICIDSRLSGNLTRFLRRSCQPNVELVSIRMMDERPRVKFVLRALKDIEDGEELHIGWQWDLRHPIWHLIKGESKNVDSLDDHNKFTLIHSIDTILSTTDCACGNNSRDCYLLKVKRYAQSLAKAVKSKTNSRYKLSEILQSAKERSNKVQAPILSRLAHEAIGNAERANQLLVNFHAAKLNFDKEEGVIKGSSDLNSQFGSGARGLPFKFYLIDKHANSKKQDNQHVGSVHNIDLFKKYGESQVTDLKALPLPVNLPLPPGHTRAGKLGSGLEAGLPELLQENDLRDMKSPVDTATSIINTGSMIVENRNPLKKKLSFADYKRKMKPV</sequence>
<dbReference type="Gene3D" id="2.170.270.10">
    <property type="entry name" value="SET domain"/>
    <property type="match status" value="1"/>
</dbReference>
<proteinExistence type="predicted"/>
<protein>
    <submittedName>
        <fullName evidence="7">LADA_0C10110g1_1</fullName>
    </submittedName>
</protein>
<feature type="domain" description="SET" evidence="6">
    <location>
        <begin position="336"/>
        <end position="466"/>
    </location>
</feature>
<dbReference type="Proteomes" id="UP000190274">
    <property type="component" value="Chromosome C"/>
</dbReference>
<dbReference type="GO" id="GO:0008270">
    <property type="term" value="F:zinc ion binding"/>
    <property type="evidence" value="ECO:0007669"/>
    <property type="project" value="UniProtKB-KW"/>
</dbReference>
<dbReference type="EMBL" id="LT598459">
    <property type="protein sequence ID" value="SCU83196.1"/>
    <property type="molecule type" value="Genomic_DNA"/>
</dbReference>
<dbReference type="GO" id="GO:0034967">
    <property type="term" value="C:Set3 complex"/>
    <property type="evidence" value="ECO:0007669"/>
    <property type="project" value="TreeGrafter"/>
</dbReference>
<feature type="compositionally biased region" description="Polar residues" evidence="5">
    <location>
        <begin position="32"/>
        <end position="43"/>
    </location>
</feature>
<dbReference type="SMART" id="SM00249">
    <property type="entry name" value="PHD"/>
    <property type="match status" value="1"/>
</dbReference>
<dbReference type="InterPro" id="IPR011011">
    <property type="entry name" value="Znf_FYVE_PHD"/>
</dbReference>
<dbReference type="Gene3D" id="3.30.40.10">
    <property type="entry name" value="Zinc/RING finger domain, C3HC4 (zinc finger)"/>
    <property type="match status" value="1"/>
</dbReference>
<name>A0A1G4J160_9SACH</name>
<evidence type="ECO:0000256" key="2">
    <source>
        <dbReference type="ARBA" id="ARBA00022771"/>
    </source>
</evidence>
<dbReference type="AlphaFoldDB" id="A0A1G4J160"/>
<keyword evidence="8" id="KW-1185">Reference proteome</keyword>
<evidence type="ECO:0000256" key="4">
    <source>
        <dbReference type="ARBA" id="ARBA00022853"/>
    </source>
</evidence>